<feature type="domain" description="G-protein coupled receptors family 1 profile" evidence="13">
    <location>
        <begin position="119"/>
        <end position="369"/>
    </location>
</feature>
<evidence type="ECO:0000256" key="3">
    <source>
        <dbReference type="ARBA" id="ARBA00022692"/>
    </source>
</evidence>
<dbReference type="InterPro" id="IPR017452">
    <property type="entry name" value="GPCR_Rhodpsn_7TM"/>
</dbReference>
<keyword evidence="2" id="KW-1003">Cell membrane</keyword>
<dbReference type="CTD" id="9034"/>
<protein>
    <submittedName>
        <fullName evidence="14">Chemokine (C-C motif) receptor-like 2 (Predicted)</fullName>
    </submittedName>
</protein>
<evidence type="ECO:0000256" key="9">
    <source>
        <dbReference type="ARBA" id="ARBA00023180"/>
    </source>
</evidence>
<evidence type="ECO:0000256" key="11">
    <source>
        <dbReference type="SAM" id="MobiDB-lite"/>
    </source>
</evidence>
<reference evidence="14" key="2">
    <citation type="submission" date="2005-09" db="EMBL/GenBank/DDBJ databases">
        <authorList>
            <person name="Mural R.J."/>
            <person name="Li P.W."/>
            <person name="Adams M.D."/>
            <person name="Amanatides P.G."/>
            <person name="Baden-Tillson H."/>
            <person name="Barnstead M."/>
            <person name="Chin S.H."/>
            <person name="Dew I."/>
            <person name="Evans C.A."/>
            <person name="Ferriera S."/>
            <person name="Flanigan M."/>
            <person name="Fosler C."/>
            <person name="Glodek A."/>
            <person name="Gu Z."/>
            <person name="Holt R.A."/>
            <person name="Jennings D."/>
            <person name="Kraft C.L."/>
            <person name="Lu F."/>
            <person name="Nguyen T."/>
            <person name="Nusskern D.R."/>
            <person name="Pfannkoch C.M."/>
            <person name="Sitter C."/>
            <person name="Sutton G.G."/>
            <person name="Venter J.C."/>
            <person name="Wang Z."/>
            <person name="Woodage T."/>
            <person name="Zheng X.H."/>
            <person name="Zhong F."/>
        </authorList>
    </citation>
    <scope>NUCLEOTIDE SEQUENCE</scope>
    <source>
        <strain evidence="14">BN</strain>
    </source>
</reference>
<feature type="transmembrane region" description="Helical" evidence="12">
    <location>
        <begin position="210"/>
        <end position="233"/>
    </location>
</feature>
<keyword evidence="3 12" id="KW-0812">Transmembrane</keyword>
<dbReference type="GO" id="GO:0005886">
    <property type="term" value="C:plasma membrane"/>
    <property type="evidence" value="ECO:0007669"/>
    <property type="project" value="UniProtKB-SubCell"/>
</dbReference>
<evidence type="ECO:0000256" key="12">
    <source>
        <dbReference type="SAM" id="Phobius"/>
    </source>
</evidence>
<dbReference type="InterPro" id="IPR000276">
    <property type="entry name" value="GPCR_Rhodpsn"/>
</dbReference>
<dbReference type="RefSeq" id="NP_001101661.1">
    <property type="nucleotide sequence ID" value="NM_001108191.1"/>
</dbReference>
<dbReference type="Pfam" id="PF00001">
    <property type="entry name" value="7tm_1"/>
    <property type="match status" value="1"/>
</dbReference>
<accession>A6I3I8</accession>
<reference evidence="14" key="1">
    <citation type="journal article" date="2005" name="Genome Res.">
        <title>Gene and alternative splicing annotation with AIR.</title>
        <authorList>
            <person name="Florea L."/>
            <person name="Di Francesco V."/>
            <person name="Miller J."/>
            <person name="Turner R."/>
            <person name="Yao A."/>
            <person name="Harris M."/>
            <person name="Walenz B."/>
            <person name="Mobarry C."/>
            <person name="Merkulov G.V."/>
            <person name="Charlab R."/>
            <person name="Dew I."/>
            <person name="Deng Z."/>
            <person name="Istrail S."/>
            <person name="Li P."/>
            <person name="Sutton G."/>
        </authorList>
    </citation>
    <scope>NUCLEOTIDE SEQUENCE</scope>
    <source>
        <strain evidence="14">BN</strain>
    </source>
</reference>
<evidence type="ECO:0000256" key="4">
    <source>
        <dbReference type="ARBA" id="ARBA00022989"/>
    </source>
</evidence>
<feature type="transmembrane region" description="Helical" evidence="12">
    <location>
        <begin position="308"/>
        <end position="332"/>
    </location>
</feature>
<keyword evidence="10" id="KW-0807">Transducer</keyword>
<dbReference type="AlphaFoldDB" id="A6I3I8"/>
<dbReference type="GeneID" id="316019"/>
<keyword evidence="9" id="KW-0325">Glycoprotein</keyword>
<dbReference type="PRINTS" id="PR00237">
    <property type="entry name" value="GPCRRHODOPSN"/>
</dbReference>
<sequence length="423" mass="47674">MIDHWAAPFPTLGNPVKWLSLSRQLVRVLDQRSFTFANICLYPPREKYQAACLDHAVLGSEQGQPPMDNYTVAPEDEYDVLIEDDLDNSGTDQVPTPEFLSAQQALHFCCTVFAVGLLDNTLAVFILAKYRGLRNPGNIYFLNLALSNLCFLLPLPFWAHTAAHGESPGNETCKVLVGLHSMGLYSETLCNILLLVQGYRVFSQGRLSSIFTTVSGGIVTCVLAWAVAAALSLPEAVFYEPRMERQKHKCGFGKPHFLTIEAPIWKYVLTSKMNILVLVFPLLVFIFCCRQMRTAQNFRERQCDLRKAALVITGVFLLMWAPYNVVLFLSALQEHLSLQDDKSSYYLDASTQVTQLIATTHCCVNPLLYLLLDKAFRSYLCSLFPRCNDLPFQSGRDSQQETPREGHSRPIELYGTLPQRQDI</sequence>
<keyword evidence="4 12" id="KW-1133">Transmembrane helix</keyword>
<dbReference type="KEGG" id="rno:316019"/>
<dbReference type="InterPro" id="IPR050119">
    <property type="entry name" value="CCR1-9-like"/>
</dbReference>
<comment type="subcellular location">
    <subcellularLocation>
        <location evidence="1">Cell membrane</location>
        <topology evidence="1">Multi-pass membrane protein</topology>
    </subcellularLocation>
</comment>
<dbReference type="FunFam" id="1.20.1070.10:FF:000130">
    <property type="entry name" value="Chemokine (C-C motif) receptor 2"/>
    <property type="match status" value="1"/>
</dbReference>
<dbReference type="SMR" id="A6I3I8"/>
<proteinExistence type="predicted"/>
<feature type="transmembrane region" description="Helical" evidence="12">
    <location>
        <begin position="105"/>
        <end position="128"/>
    </location>
</feature>
<feature type="transmembrane region" description="Helical" evidence="12">
    <location>
        <begin position="179"/>
        <end position="198"/>
    </location>
</feature>
<dbReference type="AGR" id="RGD:1311811"/>
<keyword evidence="6 12" id="KW-0472">Membrane</keyword>
<feature type="transmembrane region" description="Helical" evidence="12">
    <location>
        <begin position="140"/>
        <end position="159"/>
    </location>
</feature>
<dbReference type="PANTHER" id="PTHR10489:SF655">
    <property type="entry name" value="C-C CHEMOKINE RECEPTOR-LIKE 2"/>
    <property type="match status" value="1"/>
</dbReference>
<evidence type="ECO:0000256" key="7">
    <source>
        <dbReference type="ARBA" id="ARBA00023157"/>
    </source>
</evidence>
<dbReference type="EMBL" id="CH473954">
    <property type="protein sequence ID" value="EDL77039.1"/>
    <property type="molecule type" value="Genomic_DNA"/>
</dbReference>
<evidence type="ECO:0000256" key="8">
    <source>
        <dbReference type="ARBA" id="ARBA00023170"/>
    </source>
</evidence>
<dbReference type="CDD" id="cd15171">
    <property type="entry name" value="7tmA_CCRL2"/>
    <property type="match status" value="1"/>
</dbReference>
<evidence type="ECO:0000259" key="13">
    <source>
        <dbReference type="PROSITE" id="PS50262"/>
    </source>
</evidence>
<evidence type="ECO:0000256" key="5">
    <source>
        <dbReference type="ARBA" id="ARBA00023040"/>
    </source>
</evidence>
<dbReference type="SUPFAM" id="SSF81321">
    <property type="entry name" value="Family A G protein-coupled receptor-like"/>
    <property type="match status" value="1"/>
</dbReference>
<name>A6I3I8_RAT</name>
<dbReference type="Gene3D" id="1.20.1070.10">
    <property type="entry name" value="Rhodopsin 7-helix transmembrane proteins"/>
    <property type="match status" value="1"/>
</dbReference>
<keyword evidence="7" id="KW-1015">Disulfide bond</keyword>
<feature type="region of interest" description="Disordered" evidence="11">
    <location>
        <begin position="394"/>
        <end position="423"/>
    </location>
</feature>
<dbReference type="OrthoDB" id="9802979at2759"/>
<dbReference type="Proteomes" id="UP000234681">
    <property type="component" value="Chromosome 8"/>
</dbReference>
<evidence type="ECO:0000313" key="15">
    <source>
        <dbReference type="RGD" id="1311811"/>
    </source>
</evidence>
<feature type="compositionally biased region" description="Basic and acidic residues" evidence="11">
    <location>
        <begin position="398"/>
        <end position="410"/>
    </location>
</feature>
<dbReference type="RGD" id="1311811">
    <property type="gene designation" value="Ccrl2"/>
</dbReference>
<dbReference type="PRINTS" id="PR00657">
    <property type="entry name" value="CCCHEMOKINER"/>
</dbReference>
<dbReference type="OMA" id="FYKPQME"/>
<organism evidence="14">
    <name type="scientific">Rattus norvegicus</name>
    <name type="common">Rat</name>
    <dbReference type="NCBI Taxonomy" id="10116"/>
    <lineage>
        <taxon>Eukaryota</taxon>
        <taxon>Metazoa</taxon>
        <taxon>Chordata</taxon>
        <taxon>Craniata</taxon>
        <taxon>Vertebrata</taxon>
        <taxon>Euteleostomi</taxon>
        <taxon>Mammalia</taxon>
        <taxon>Eutheria</taxon>
        <taxon>Euarchontoglires</taxon>
        <taxon>Glires</taxon>
        <taxon>Rodentia</taxon>
        <taxon>Myomorpha</taxon>
        <taxon>Muroidea</taxon>
        <taxon>Muridae</taxon>
        <taxon>Murinae</taxon>
        <taxon>Rattus</taxon>
    </lineage>
</organism>
<keyword evidence="8 14" id="KW-0675">Receptor</keyword>
<dbReference type="GO" id="GO:0006935">
    <property type="term" value="P:chemotaxis"/>
    <property type="evidence" value="ECO:0007669"/>
    <property type="project" value="InterPro"/>
</dbReference>
<evidence type="ECO:0000256" key="2">
    <source>
        <dbReference type="ARBA" id="ARBA00022475"/>
    </source>
</evidence>
<evidence type="ECO:0000256" key="6">
    <source>
        <dbReference type="ARBA" id="ARBA00023136"/>
    </source>
</evidence>
<evidence type="ECO:0000313" key="14">
    <source>
        <dbReference type="EMBL" id="EDL77039.1"/>
    </source>
</evidence>
<evidence type="ECO:0000256" key="10">
    <source>
        <dbReference type="ARBA" id="ARBA00023224"/>
    </source>
</evidence>
<dbReference type="InterPro" id="IPR000355">
    <property type="entry name" value="Chemokine_rcpt"/>
</dbReference>
<gene>
    <name evidence="15" type="primary">Ccrl2</name>
    <name evidence="14" type="synonym">Ccrl2_predicted</name>
    <name evidence="14" type="ORF">rCG_25931</name>
</gene>
<dbReference type="PROSITE" id="PS50262">
    <property type="entry name" value="G_PROTEIN_RECEP_F1_2"/>
    <property type="match status" value="1"/>
</dbReference>
<feature type="transmembrane region" description="Helical" evidence="12">
    <location>
        <begin position="352"/>
        <end position="372"/>
    </location>
</feature>
<dbReference type="GO" id="GO:0004950">
    <property type="term" value="F:chemokine receptor activity"/>
    <property type="evidence" value="ECO:0007669"/>
    <property type="project" value="InterPro"/>
</dbReference>
<keyword evidence="5" id="KW-0297">G-protein coupled receptor</keyword>
<evidence type="ECO:0000256" key="1">
    <source>
        <dbReference type="ARBA" id="ARBA00004651"/>
    </source>
</evidence>
<dbReference type="PANTHER" id="PTHR10489">
    <property type="entry name" value="CELL ADHESION MOLECULE"/>
    <property type="match status" value="1"/>
</dbReference>
<feature type="transmembrane region" description="Helical" evidence="12">
    <location>
        <begin position="264"/>
        <end position="287"/>
    </location>
</feature>